<keyword evidence="1" id="KW-1133">Transmembrane helix</keyword>
<dbReference type="Proteomes" id="UP000242224">
    <property type="component" value="Unassembled WGS sequence"/>
</dbReference>
<dbReference type="Gene3D" id="1.20.1740.10">
    <property type="entry name" value="Amino acid/polyamine transporter I"/>
    <property type="match status" value="1"/>
</dbReference>
<organism evidence="2 3">
    <name type="scientific">Thioclava marina</name>
    <dbReference type="NCBI Taxonomy" id="1915077"/>
    <lineage>
        <taxon>Bacteria</taxon>
        <taxon>Pseudomonadati</taxon>
        <taxon>Pseudomonadota</taxon>
        <taxon>Alphaproteobacteria</taxon>
        <taxon>Rhodobacterales</taxon>
        <taxon>Paracoccaceae</taxon>
        <taxon>Thioclava</taxon>
    </lineage>
</organism>
<feature type="transmembrane region" description="Helical" evidence="1">
    <location>
        <begin position="6"/>
        <end position="24"/>
    </location>
</feature>
<reference evidence="2 3" key="1">
    <citation type="submission" date="2016-11" db="EMBL/GenBank/DDBJ databases">
        <title>A multilocus sequence analysis scheme for characterization of bacteria in the genus Thioclava.</title>
        <authorList>
            <person name="Liu Y."/>
            <person name="Shao Z."/>
        </authorList>
    </citation>
    <scope>NUCLEOTIDE SEQUENCE [LARGE SCALE GENOMIC DNA]</scope>
    <source>
        <strain evidence="2 3">11.10-0-13</strain>
    </source>
</reference>
<feature type="transmembrane region" description="Helical" evidence="1">
    <location>
        <begin position="321"/>
        <end position="337"/>
    </location>
</feature>
<feature type="transmembrane region" description="Helical" evidence="1">
    <location>
        <begin position="31"/>
        <end position="51"/>
    </location>
</feature>
<evidence type="ECO:0000256" key="1">
    <source>
        <dbReference type="SAM" id="Phobius"/>
    </source>
</evidence>
<protein>
    <recommendedName>
        <fullName evidence="4">Amino acid permease</fullName>
    </recommendedName>
</protein>
<feature type="transmembrane region" description="Helical" evidence="1">
    <location>
        <begin position="98"/>
        <end position="121"/>
    </location>
</feature>
<feature type="transmembrane region" description="Helical" evidence="1">
    <location>
        <begin position="165"/>
        <end position="184"/>
    </location>
</feature>
<feature type="transmembrane region" description="Helical" evidence="1">
    <location>
        <begin position="279"/>
        <end position="300"/>
    </location>
</feature>
<evidence type="ECO:0000313" key="3">
    <source>
        <dbReference type="Proteomes" id="UP000242224"/>
    </source>
</evidence>
<comment type="caution">
    <text evidence="2">The sequence shown here is derived from an EMBL/GenBank/DDBJ whole genome shotgun (WGS) entry which is preliminary data.</text>
</comment>
<sequence>MLLDLAIFLSALLVLGAMFLPQLRNRPRWRAMVTPLASIIGSGFLVLGPILEARFGAMAPVAMAGLCLAGWLFGSAVRANIAIEQQPDTRIIARLEDFAQLSLAFAYVISVAYYLNLFGAFAVSLTPWNSPVAAKSVTTVMLAVVAVAGFAGGFRALERMEYGSVAIKLAIIAGLLLGLAVYFSQKAVAGALIIDPPTLPPWDALRLMFGLIVTVQGFETARYLGKSYDAPTRIAAMKWAQMLSTAIYMVYIALLAYLFTPDAHKLTETSIIDVMRVVAPILPAMLVAAALAAQFSAAVADTGGAGGLISEFSRGKIAPKAAYLVLTSAGIALTWSADLFSIIAYASRAFAAYYALQAALAALRSEGARSYGFWALAALGVVITLLGTPAEGD</sequence>
<accession>A0ABX3MQK4</accession>
<dbReference type="RefSeq" id="WP_078573154.1">
    <property type="nucleotide sequence ID" value="NZ_MPZS01000001.1"/>
</dbReference>
<proteinExistence type="predicted"/>
<feature type="transmembrane region" description="Helical" evidence="1">
    <location>
        <begin position="133"/>
        <end position="153"/>
    </location>
</feature>
<keyword evidence="1" id="KW-0472">Membrane</keyword>
<keyword evidence="1" id="KW-0812">Transmembrane</keyword>
<feature type="transmembrane region" description="Helical" evidence="1">
    <location>
        <begin position="236"/>
        <end position="259"/>
    </location>
</feature>
<keyword evidence="3" id="KW-1185">Reference proteome</keyword>
<name>A0ABX3MQK4_9RHOB</name>
<feature type="transmembrane region" description="Helical" evidence="1">
    <location>
        <begin position="370"/>
        <end position="390"/>
    </location>
</feature>
<feature type="transmembrane region" description="Helical" evidence="1">
    <location>
        <begin position="57"/>
        <end position="77"/>
    </location>
</feature>
<evidence type="ECO:0008006" key="4">
    <source>
        <dbReference type="Google" id="ProtNLM"/>
    </source>
</evidence>
<dbReference type="EMBL" id="MPZS01000001">
    <property type="protein sequence ID" value="OOY12514.1"/>
    <property type="molecule type" value="Genomic_DNA"/>
</dbReference>
<evidence type="ECO:0000313" key="2">
    <source>
        <dbReference type="EMBL" id="OOY12514.1"/>
    </source>
</evidence>
<gene>
    <name evidence="2" type="ORF">BMG00_01260</name>
</gene>